<evidence type="ECO:0000313" key="3">
    <source>
        <dbReference type="Proteomes" id="UP000183114"/>
    </source>
</evidence>
<evidence type="ECO:0008006" key="4">
    <source>
        <dbReference type="Google" id="ProtNLM"/>
    </source>
</evidence>
<protein>
    <recommendedName>
        <fullName evidence="4">Peptidase inhibitor I78 family protein</fullName>
    </recommendedName>
</protein>
<reference evidence="2 3" key="1">
    <citation type="submission" date="2016-10" db="EMBL/GenBank/DDBJ databases">
        <authorList>
            <person name="de Groot N.N."/>
        </authorList>
    </citation>
    <scope>NUCLEOTIDE SEQUENCE [LARGE SCALE GENOMIC DNA]</scope>
    <source>
        <strain evidence="2 3">BS3655</strain>
    </source>
</reference>
<organism evidence="2 3">
    <name type="scientific">Pseudomonas frederiksbergensis</name>
    <dbReference type="NCBI Taxonomy" id="104087"/>
    <lineage>
        <taxon>Bacteria</taxon>
        <taxon>Pseudomonadati</taxon>
        <taxon>Pseudomonadota</taxon>
        <taxon>Gammaproteobacteria</taxon>
        <taxon>Pseudomonadales</taxon>
        <taxon>Pseudomonadaceae</taxon>
        <taxon>Pseudomonas</taxon>
    </lineage>
</organism>
<proteinExistence type="predicted"/>
<accession>A0A1H4Q138</accession>
<feature type="chain" id="PRO_5010336423" description="Peptidase inhibitor I78 family protein" evidence="1">
    <location>
        <begin position="25"/>
        <end position="94"/>
    </location>
</feature>
<name>A0A1H4Q138_9PSED</name>
<evidence type="ECO:0000313" key="2">
    <source>
        <dbReference type="EMBL" id="SEC13162.1"/>
    </source>
</evidence>
<dbReference type="RefSeq" id="WP_074871946.1">
    <property type="nucleotide sequence ID" value="NZ_FNTF01000002.1"/>
</dbReference>
<keyword evidence="1" id="KW-0732">Signal</keyword>
<evidence type="ECO:0000256" key="1">
    <source>
        <dbReference type="SAM" id="SignalP"/>
    </source>
</evidence>
<feature type="signal peptide" evidence="1">
    <location>
        <begin position="1"/>
        <end position="24"/>
    </location>
</feature>
<dbReference type="AlphaFoldDB" id="A0A1H4Q138"/>
<dbReference type="EMBL" id="FNTF01000002">
    <property type="protein sequence ID" value="SEC13162.1"/>
    <property type="molecule type" value="Genomic_DNA"/>
</dbReference>
<sequence length="94" mass="10575">MKNFLTTGLLAGLFLAVTLTSAHANEPEQSAQRCDARRVTYLIGEYLSRSVRDEAFRESRATSIKVNSRDLDPDNNRLQIRTDINLDIIAIYCG</sequence>
<dbReference type="Proteomes" id="UP000183114">
    <property type="component" value="Unassembled WGS sequence"/>
</dbReference>
<gene>
    <name evidence="2" type="ORF">SAMN04490185_0884</name>
</gene>